<reference evidence="3 4" key="1">
    <citation type="journal article" date="2021" name="Comput. Struct. Biotechnol. J.">
        <title>De novo genome assembly of the potent medicinal plant Rehmannia glutinosa using nanopore technology.</title>
        <authorList>
            <person name="Ma L."/>
            <person name="Dong C."/>
            <person name="Song C."/>
            <person name="Wang X."/>
            <person name="Zheng X."/>
            <person name="Niu Y."/>
            <person name="Chen S."/>
            <person name="Feng W."/>
        </authorList>
    </citation>
    <scope>NUCLEOTIDE SEQUENCE [LARGE SCALE GENOMIC DNA]</scope>
    <source>
        <strain evidence="3">DH-2019</strain>
    </source>
</reference>
<gene>
    <name evidence="3" type="ORF">DH2020_044705</name>
</gene>
<dbReference type="Gene3D" id="3.40.50.880">
    <property type="match status" value="3"/>
</dbReference>
<evidence type="ECO:0000259" key="2">
    <source>
        <dbReference type="Pfam" id="PF01965"/>
    </source>
</evidence>
<dbReference type="InterPro" id="IPR002818">
    <property type="entry name" value="DJ-1/PfpI"/>
</dbReference>
<dbReference type="EMBL" id="JABTTQ020002886">
    <property type="protein sequence ID" value="KAK6121552.1"/>
    <property type="molecule type" value="Genomic_DNA"/>
</dbReference>
<dbReference type="NCBIfam" id="TIGR01383">
    <property type="entry name" value="not_thiJ"/>
    <property type="match status" value="1"/>
</dbReference>
<dbReference type="PANTHER" id="PTHR48094:SF7">
    <property type="entry name" value="PROTEIN DJ-1 HOMOLOG C"/>
    <property type="match status" value="1"/>
</dbReference>
<dbReference type="InterPro" id="IPR029062">
    <property type="entry name" value="Class_I_gatase-like"/>
</dbReference>
<comment type="caution">
    <text evidence="3">The sequence shown here is derived from an EMBL/GenBank/DDBJ whole genome shotgun (WGS) entry which is preliminary data.</text>
</comment>
<dbReference type="InterPro" id="IPR050325">
    <property type="entry name" value="Prot/Nucl_acid_deglycase"/>
</dbReference>
<organism evidence="3 4">
    <name type="scientific">Rehmannia glutinosa</name>
    <name type="common">Chinese foxglove</name>
    <dbReference type="NCBI Taxonomy" id="99300"/>
    <lineage>
        <taxon>Eukaryota</taxon>
        <taxon>Viridiplantae</taxon>
        <taxon>Streptophyta</taxon>
        <taxon>Embryophyta</taxon>
        <taxon>Tracheophyta</taxon>
        <taxon>Spermatophyta</taxon>
        <taxon>Magnoliopsida</taxon>
        <taxon>eudicotyledons</taxon>
        <taxon>Gunneridae</taxon>
        <taxon>Pentapetalae</taxon>
        <taxon>asterids</taxon>
        <taxon>lamiids</taxon>
        <taxon>Lamiales</taxon>
        <taxon>Orobanchaceae</taxon>
        <taxon>Rehmannieae</taxon>
        <taxon>Rehmannia</taxon>
    </lineage>
</organism>
<name>A0ABR0UG71_REHGL</name>
<feature type="compositionally biased region" description="Basic residues" evidence="1">
    <location>
        <begin position="44"/>
        <end position="56"/>
    </location>
</feature>
<proteinExistence type="predicted"/>
<dbReference type="SUPFAM" id="SSF52317">
    <property type="entry name" value="Class I glutamine amidotransferase-like"/>
    <property type="match status" value="2"/>
</dbReference>
<dbReference type="CDD" id="cd03135">
    <property type="entry name" value="GATase1_DJ-1"/>
    <property type="match status" value="1"/>
</dbReference>
<evidence type="ECO:0000256" key="1">
    <source>
        <dbReference type="SAM" id="MobiDB-lite"/>
    </source>
</evidence>
<sequence length="424" mass="45897">MMMSLSQIFSVPATKTPAAISATFHFSSFSIGAATQNCTTPKKPALKQRSTKRTKKYLSNSPPHSHCIPVIFSSSEKGADVTVASVEEQLEVEASGGTKLVADEFISACSDETFDLIALPTTCHPAFMDKLPTFWAVKSNLQVSGELTTSRGPGTTFQFSVSLVEQLFGESVAKEICDSMLLNLDYDNSRKDEFDEVSWSLGHVPQVLIPVANGSQEIEVVTVVDILRRAKANVLVASVEKSRQILASNGTKIIADKMISDAADSVYDLIILPESWRERLHKSRILKKLLKEQHSAGRIFGAICSSPAILHRQGLLKDKRATAHPSVISTLHDAVNSARVVIDGKLITGKGLSTATDFTLAIVSKLLGKQGRGVWPKIVSCAHVCGCGCMLPGVLRWCKDSTNNCKYGTADFALSGIPVMLFLR</sequence>
<accession>A0ABR0UG71</accession>
<keyword evidence="4" id="KW-1185">Reference proteome</keyword>
<evidence type="ECO:0000313" key="4">
    <source>
        <dbReference type="Proteomes" id="UP001318860"/>
    </source>
</evidence>
<dbReference type="InterPro" id="IPR006287">
    <property type="entry name" value="DJ-1"/>
</dbReference>
<dbReference type="Proteomes" id="UP001318860">
    <property type="component" value="Unassembled WGS sequence"/>
</dbReference>
<feature type="domain" description="DJ-1/PfpI" evidence="2">
    <location>
        <begin position="206"/>
        <end position="364"/>
    </location>
</feature>
<dbReference type="Pfam" id="PF01965">
    <property type="entry name" value="DJ-1_PfpI"/>
    <property type="match status" value="1"/>
</dbReference>
<dbReference type="PANTHER" id="PTHR48094">
    <property type="entry name" value="PROTEIN/NUCLEIC ACID DEGLYCASE DJ-1-RELATED"/>
    <property type="match status" value="1"/>
</dbReference>
<evidence type="ECO:0000313" key="3">
    <source>
        <dbReference type="EMBL" id="KAK6121552.1"/>
    </source>
</evidence>
<feature type="region of interest" description="Disordered" evidence="1">
    <location>
        <begin position="40"/>
        <end position="62"/>
    </location>
</feature>
<protein>
    <recommendedName>
        <fullName evidence="2">DJ-1/PfpI domain-containing protein</fullName>
    </recommendedName>
</protein>